<organism evidence="1">
    <name type="scientific">Terrestrivirus sp</name>
    <dbReference type="NCBI Taxonomy" id="2487775"/>
    <lineage>
        <taxon>Viruses</taxon>
        <taxon>Varidnaviria</taxon>
        <taxon>Bamfordvirae</taxon>
        <taxon>Nucleocytoviricota</taxon>
        <taxon>Megaviricetes</taxon>
        <taxon>Imitervirales</taxon>
        <taxon>Mimiviridae</taxon>
        <taxon>Klosneuvirinae</taxon>
    </lineage>
</organism>
<dbReference type="EMBL" id="MK071980">
    <property type="protein sequence ID" value="AYV75508.1"/>
    <property type="molecule type" value="Genomic_DNA"/>
</dbReference>
<gene>
    <name evidence="1" type="ORF">Terrestrivirus2_16</name>
</gene>
<evidence type="ECO:0000313" key="1">
    <source>
        <dbReference type="EMBL" id="AYV75508.1"/>
    </source>
</evidence>
<accession>A0A3G4ZKZ4</accession>
<proteinExistence type="predicted"/>
<name>A0A3G4ZKZ4_9VIRU</name>
<protein>
    <submittedName>
        <fullName evidence="1">Uncharacterized protein</fullName>
    </submittedName>
</protein>
<sequence length="108" mass="12410">METVTYEYSNLCIHIFDMMCSIDFSEAEFEITGDLLVDKRIDFQTNYPRHSVNTTGHIVNENGVYSIGVVRACRVSNPIELSVTIRTPEGIKQLEECVRKLIDEHKNK</sequence>
<reference evidence="1" key="1">
    <citation type="submission" date="2018-10" db="EMBL/GenBank/DDBJ databases">
        <title>Hidden diversity of soil giant viruses.</title>
        <authorList>
            <person name="Schulz F."/>
            <person name="Alteio L."/>
            <person name="Goudeau D."/>
            <person name="Ryan E.M."/>
            <person name="Malmstrom R.R."/>
            <person name="Blanchard J."/>
            <person name="Woyke T."/>
        </authorList>
    </citation>
    <scope>NUCLEOTIDE SEQUENCE</scope>
    <source>
        <strain evidence="1">TEV1</strain>
    </source>
</reference>